<reference evidence="2" key="1">
    <citation type="journal article" date="2014" name="Front. Microbiol.">
        <title>High frequency of phylogenetically diverse reductive dehalogenase-homologous genes in deep subseafloor sedimentary metagenomes.</title>
        <authorList>
            <person name="Kawai M."/>
            <person name="Futagami T."/>
            <person name="Toyoda A."/>
            <person name="Takaki Y."/>
            <person name="Nishi S."/>
            <person name="Hori S."/>
            <person name="Arai W."/>
            <person name="Tsubouchi T."/>
            <person name="Morono Y."/>
            <person name="Uchiyama I."/>
            <person name="Ito T."/>
            <person name="Fujiyama A."/>
            <person name="Inagaki F."/>
            <person name="Takami H."/>
        </authorList>
    </citation>
    <scope>NUCLEOTIDE SEQUENCE</scope>
    <source>
        <strain evidence="2">Expedition CK06-06</strain>
    </source>
</reference>
<organism evidence="2">
    <name type="scientific">marine sediment metagenome</name>
    <dbReference type="NCBI Taxonomy" id="412755"/>
    <lineage>
        <taxon>unclassified sequences</taxon>
        <taxon>metagenomes</taxon>
        <taxon>ecological metagenomes</taxon>
    </lineage>
</organism>
<evidence type="ECO:0000313" key="2">
    <source>
        <dbReference type="EMBL" id="GAG18698.1"/>
    </source>
</evidence>
<accession>X0W232</accession>
<dbReference type="PANTHER" id="PTHR40469">
    <property type="entry name" value="SECRETED GLYCOSYL HYDROLASE"/>
    <property type="match status" value="1"/>
</dbReference>
<evidence type="ECO:0000259" key="1">
    <source>
        <dbReference type="Pfam" id="PF06283"/>
    </source>
</evidence>
<feature type="domain" description="ThuA-like" evidence="1">
    <location>
        <begin position="4"/>
        <end position="159"/>
    </location>
</feature>
<dbReference type="Gene3D" id="3.40.50.880">
    <property type="match status" value="1"/>
</dbReference>
<comment type="caution">
    <text evidence="2">The sequence shown here is derived from an EMBL/GenBank/DDBJ whole genome shotgun (WGS) entry which is preliminary data.</text>
</comment>
<dbReference type="InterPro" id="IPR029062">
    <property type="entry name" value="Class_I_gatase-like"/>
</dbReference>
<dbReference type="EMBL" id="BARS01039419">
    <property type="protein sequence ID" value="GAG18698.1"/>
    <property type="molecule type" value="Genomic_DNA"/>
</dbReference>
<dbReference type="Pfam" id="PF06283">
    <property type="entry name" value="ThuA"/>
    <property type="match status" value="1"/>
</dbReference>
<dbReference type="PANTHER" id="PTHR40469:SF2">
    <property type="entry name" value="GALACTOSE-BINDING DOMAIN-LIKE SUPERFAMILY PROTEIN"/>
    <property type="match status" value="1"/>
</dbReference>
<dbReference type="AlphaFoldDB" id="X0W232"/>
<protein>
    <recommendedName>
        <fullName evidence="1">ThuA-like domain-containing protein</fullName>
    </recommendedName>
</protein>
<dbReference type="SUPFAM" id="SSF52317">
    <property type="entry name" value="Class I glutamine amidotransferase-like"/>
    <property type="match status" value="1"/>
</dbReference>
<name>X0W232_9ZZZZ</name>
<sequence>MSPAGKQRLLGAIAAGKGFVGFHSATDSFHSAGARNAIQTEVDPYIAMLGGEFISHGPQQEATVTVTSRKFPGLEGAGSSMRLMEEWYALKNFPKDLHVILVQETDGMTGPQYARPPFPATWARMHGKGRVYYTSFGHRDDIWTNPTVQKVMLGGFAWAMGNVDADVTPNISEVAPKGNQLTK</sequence>
<dbReference type="InterPro" id="IPR029010">
    <property type="entry name" value="ThuA-like"/>
</dbReference>
<proteinExistence type="predicted"/>
<gene>
    <name evidence="2" type="ORF">S01H1_60194</name>
</gene>